<dbReference type="Proteomes" id="UP001652661">
    <property type="component" value="Chromosome 3L"/>
</dbReference>
<proteinExistence type="predicted"/>
<organism evidence="1 2">
    <name type="scientific">Drosophila kikkawai</name>
    <name type="common">Fruit fly</name>
    <dbReference type="NCBI Taxonomy" id="30033"/>
    <lineage>
        <taxon>Eukaryota</taxon>
        <taxon>Metazoa</taxon>
        <taxon>Ecdysozoa</taxon>
        <taxon>Arthropoda</taxon>
        <taxon>Hexapoda</taxon>
        <taxon>Insecta</taxon>
        <taxon>Pterygota</taxon>
        <taxon>Neoptera</taxon>
        <taxon>Endopterygota</taxon>
        <taxon>Diptera</taxon>
        <taxon>Brachycera</taxon>
        <taxon>Muscomorpha</taxon>
        <taxon>Ephydroidea</taxon>
        <taxon>Drosophilidae</taxon>
        <taxon>Drosophila</taxon>
        <taxon>Sophophora</taxon>
    </lineage>
</organism>
<evidence type="ECO:0000313" key="2">
    <source>
        <dbReference type="RefSeq" id="XP_070141566.1"/>
    </source>
</evidence>
<keyword evidence="1" id="KW-1185">Reference proteome</keyword>
<dbReference type="RefSeq" id="XP_070141566.1">
    <property type="nucleotide sequence ID" value="XM_070285465.1"/>
</dbReference>
<reference evidence="2" key="1">
    <citation type="submission" date="2025-08" db="UniProtKB">
        <authorList>
            <consortium name="RefSeq"/>
        </authorList>
    </citation>
    <scope>IDENTIFICATION</scope>
    <source>
        <strain evidence="2">14028-0561.14</strain>
        <tissue evidence="2">Whole fly</tissue>
    </source>
</reference>
<sequence length="129" mass="14450">MPAAQGSFNRPMIDRSSPAAVRTTEKYLWTGTPNASTSSLPPLPSRLTLAPVSNRPVSCWPKMVIPAKGLGSEMPPRCTAATTSLRFSLRFRNRSLAFRTVRDTWHIPHSWCCLKILFLASKYLRMRSS</sequence>
<evidence type="ECO:0000313" key="1">
    <source>
        <dbReference type="Proteomes" id="UP001652661"/>
    </source>
</evidence>
<protein>
    <submittedName>
        <fullName evidence="2">Uncharacterized protein</fullName>
    </submittedName>
</protein>
<name>A0ABM4GFS6_DROKI</name>
<dbReference type="GeneID" id="138928394"/>
<accession>A0ABM4GFS6</accession>
<gene>
    <name evidence="2" type="primary">LOC138928394</name>
</gene>